<reference evidence="2 3" key="1">
    <citation type="submission" date="2024-09" db="EMBL/GenBank/DDBJ databases">
        <authorList>
            <person name="Sun Q."/>
            <person name="Mori K."/>
        </authorList>
    </citation>
    <scope>NUCLEOTIDE SEQUENCE [LARGE SCALE GENOMIC DNA]</scope>
    <source>
        <strain evidence="2 3">NCAIM B.02340</strain>
    </source>
</reference>
<sequence length="76" mass="8539">MIRHRLNLEEFQALLEKAPEGVRLELLEGEVYEMAPIGSEHAGLVTYLAKSLETGLYPKLLPRPPLACFKSSWVTS</sequence>
<dbReference type="InterPro" id="IPR011335">
    <property type="entry name" value="Restrct_endonuc-II-like"/>
</dbReference>
<dbReference type="InterPro" id="IPR012296">
    <property type="entry name" value="Nuclease_put_TT1808"/>
</dbReference>
<keyword evidence="3" id="KW-1185">Reference proteome</keyword>
<dbReference type="InterPro" id="IPR008538">
    <property type="entry name" value="Uma2"/>
</dbReference>
<gene>
    <name evidence="2" type="ORF">ACFFFP_08420</name>
</gene>
<evidence type="ECO:0000313" key="2">
    <source>
        <dbReference type="EMBL" id="MFC0596184.1"/>
    </source>
</evidence>
<dbReference type="GO" id="GO:0004519">
    <property type="term" value="F:endonuclease activity"/>
    <property type="evidence" value="ECO:0007669"/>
    <property type="project" value="UniProtKB-KW"/>
</dbReference>
<evidence type="ECO:0000259" key="1">
    <source>
        <dbReference type="Pfam" id="PF05685"/>
    </source>
</evidence>
<dbReference type="EMBL" id="JBHLTW010000037">
    <property type="protein sequence ID" value="MFC0596184.1"/>
    <property type="molecule type" value="Genomic_DNA"/>
</dbReference>
<dbReference type="Proteomes" id="UP001589830">
    <property type="component" value="Unassembled WGS sequence"/>
</dbReference>
<accession>A0ABV6Q356</accession>
<evidence type="ECO:0000313" key="3">
    <source>
        <dbReference type="Proteomes" id="UP001589830"/>
    </source>
</evidence>
<dbReference type="Pfam" id="PF05685">
    <property type="entry name" value="Uma2"/>
    <property type="match status" value="1"/>
</dbReference>
<proteinExistence type="predicted"/>
<dbReference type="Gene3D" id="3.90.1570.10">
    <property type="entry name" value="tt1808, chain A"/>
    <property type="match status" value="1"/>
</dbReference>
<keyword evidence="2" id="KW-0540">Nuclease</keyword>
<keyword evidence="2" id="KW-0255">Endonuclease</keyword>
<dbReference type="SUPFAM" id="SSF52980">
    <property type="entry name" value="Restriction endonuclease-like"/>
    <property type="match status" value="1"/>
</dbReference>
<organism evidence="2 3">
    <name type="scientific">Thermus composti</name>
    <dbReference type="NCBI Taxonomy" id="532059"/>
    <lineage>
        <taxon>Bacteria</taxon>
        <taxon>Thermotogati</taxon>
        <taxon>Deinococcota</taxon>
        <taxon>Deinococci</taxon>
        <taxon>Thermales</taxon>
        <taxon>Thermaceae</taxon>
        <taxon>Thermus</taxon>
    </lineage>
</organism>
<name>A0ABV6Q356_9DEIN</name>
<feature type="domain" description="Putative restriction endonuclease" evidence="1">
    <location>
        <begin position="8"/>
        <end position="53"/>
    </location>
</feature>
<keyword evidence="2" id="KW-0378">Hydrolase</keyword>
<dbReference type="RefSeq" id="WP_188847734.1">
    <property type="nucleotide sequence ID" value="NZ_BMPJ01000019.1"/>
</dbReference>
<comment type="caution">
    <text evidence="2">The sequence shown here is derived from an EMBL/GenBank/DDBJ whole genome shotgun (WGS) entry which is preliminary data.</text>
</comment>
<protein>
    <submittedName>
        <fullName evidence="2">Uma2 family endonuclease</fullName>
    </submittedName>
</protein>